<dbReference type="AlphaFoldDB" id="A0A8B2NN02"/>
<evidence type="ECO:0000313" key="4">
    <source>
        <dbReference type="Proteomes" id="UP000249590"/>
    </source>
</evidence>
<accession>A0A8B2NN02</accession>
<sequence>MTIPPGGRTWADGTVGVTVREGIATLLLDRPAKRNAMTAAMWRAIPEAVAAIAADDGVRAVLMRGAGEAAFCAGADIGEFPDVYATAEATRAYSDAVRAAQNDLARLPKPVVAVVFGVCVGGGCGLALACDLRFAAAGARFAIPPAKLGAAYAFADVKQLTDLVGPARAKDILFTGRLVPAAEAHAIGLVDRVVPEEALLAAAEAYAAEVAGLSSVSTATTKATVQAIRDGVDEETGELRAMFDATFAAEDFREGYNAFLEKRKPVFR</sequence>
<evidence type="ECO:0000256" key="1">
    <source>
        <dbReference type="ARBA" id="ARBA00005254"/>
    </source>
</evidence>
<dbReference type="RefSeq" id="WP_111351623.1">
    <property type="nucleotide sequence ID" value="NZ_QHHQ01000008.1"/>
</dbReference>
<dbReference type="SUPFAM" id="SSF52096">
    <property type="entry name" value="ClpP/crotonase"/>
    <property type="match status" value="1"/>
</dbReference>
<dbReference type="Gene3D" id="1.10.12.10">
    <property type="entry name" value="Lyase 2-enoyl-coa Hydratase, Chain A, domain 2"/>
    <property type="match status" value="1"/>
</dbReference>
<keyword evidence="4" id="KW-1185">Reference proteome</keyword>
<gene>
    <name evidence="3" type="ORF">DLJ53_28470</name>
</gene>
<proteinExistence type="inferred from homology"/>
<dbReference type="OrthoDB" id="9795613at2"/>
<dbReference type="Pfam" id="PF00378">
    <property type="entry name" value="ECH_1"/>
    <property type="match status" value="1"/>
</dbReference>
<dbReference type="InterPro" id="IPR001753">
    <property type="entry name" value="Enoyl-CoA_hydra/iso"/>
</dbReference>
<dbReference type="EMBL" id="QHHQ01000008">
    <property type="protein sequence ID" value="RAH97777.1"/>
    <property type="molecule type" value="Genomic_DNA"/>
</dbReference>
<organism evidence="3 4">
    <name type="scientific">Acuticoccus sediminis</name>
    <dbReference type="NCBI Taxonomy" id="2184697"/>
    <lineage>
        <taxon>Bacteria</taxon>
        <taxon>Pseudomonadati</taxon>
        <taxon>Pseudomonadota</taxon>
        <taxon>Alphaproteobacteria</taxon>
        <taxon>Hyphomicrobiales</taxon>
        <taxon>Amorphaceae</taxon>
        <taxon>Acuticoccus</taxon>
    </lineage>
</organism>
<reference evidence="3 4" key="1">
    <citation type="submission" date="2018-05" db="EMBL/GenBank/DDBJ databases">
        <title>Acuticoccus sediminis sp. nov., isolated from deep-sea sediment of Indian Ocean.</title>
        <authorList>
            <person name="Liu X."/>
            <person name="Lai Q."/>
            <person name="Du Y."/>
            <person name="Sun F."/>
            <person name="Zhang X."/>
            <person name="Wang S."/>
            <person name="Shao Z."/>
        </authorList>
    </citation>
    <scope>NUCLEOTIDE SEQUENCE [LARGE SCALE GENOMIC DNA]</scope>
    <source>
        <strain evidence="3 4">PTG4-2</strain>
    </source>
</reference>
<dbReference type="GO" id="GO:0016829">
    <property type="term" value="F:lyase activity"/>
    <property type="evidence" value="ECO:0007669"/>
    <property type="project" value="UniProtKB-KW"/>
</dbReference>
<comment type="similarity">
    <text evidence="1">Belongs to the enoyl-CoA hydratase/isomerase family.</text>
</comment>
<keyword evidence="2" id="KW-0456">Lyase</keyword>
<dbReference type="CDD" id="cd06558">
    <property type="entry name" value="crotonase-like"/>
    <property type="match status" value="1"/>
</dbReference>
<dbReference type="Gene3D" id="3.90.226.10">
    <property type="entry name" value="2-enoyl-CoA Hydratase, Chain A, domain 1"/>
    <property type="match status" value="1"/>
</dbReference>
<dbReference type="PANTHER" id="PTHR11941">
    <property type="entry name" value="ENOYL-COA HYDRATASE-RELATED"/>
    <property type="match status" value="1"/>
</dbReference>
<evidence type="ECO:0000313" key="3">
    <source>
        <dbReference type="EMBL" id="RAH97777.1"/>
    </source>
</evidence>
<dbReference type="InterPro" id="IPR029045">
    <property type="entry name" value="ClpP/crotonase-like_dom_sf"/>
</dbReference>
<protein>
    <submittedName>
        <fullName evidence="3">Enoyl-CoA hydratase</fullName>
    </submittedName>
</protein>
<dbReference type="GO" id="GO:0006635">
    <property type="term" value="P:fatty acid beta-oxidation"/>
    <property type="evidence" value="ECO:0007669"/>
    <property type="project" value="TreeGrafter"/>
</dbReference>
<dbReference type="PANTHER" id="PTHR11941:SF54">
    <property type="entry name" value="ENOYL-COA HYDRATASE, MITOCHONDRIAL"/>
    <property type="match status" value="1"/>
</dbReference>
<dbReference type="InterPro" id="IPR014748">
    <property type="entry name" value="Enoyl-CoA_hydra_C"/>
</dbReference>
<dbReference type="Proteomes" id="UP000249590">
    <property type="component" value="Unassembled WGS sequence"/>
</dbReference>
<name>A0A8B2NN02_9HYPH</name>
<evidence type="ECO:0000256" key="2">
    <source>
        <dbReference type="ARBA" id="ARBA00023239"/>
    </source>
</evidence>
<comment type="caution">
    <text evidence="3">The sequence shown here is derived from an EMBL/GenBank/DDBJ whole genome shotgun (WGS) entry which is preliminary data.</text>
</comment>